<name>A0A3B1A873_9ZZZZ</name>
<accession>A0A3B1A873</accession>
<gene>
    <name evidence="7" type="ORF">MNBD_GAMMA23-2546</name>
</gene>
<dbReference type="PIRSF" id="PIRSF000139">
    <property type="entry name" value="Glc_ox_4Fe-4S"/>
    <property type="match status" value="1"/>
</dbReference>
<evidence type="ECO:0000313" key="7">
    <source>
        <dbReference type="EMBL" id="VAW94409.1"/>
    </source>
</evidence>
<organism evidence="7">
    <name type="scientific">hydrothermal vent metagenome</name>
    <dbReference type="NCBI Taxonomy" id="652676"/>
    <lineage>
        <taxon>unclassified sequences</taxon>
        <taxon>metagenomes</taxon>
        <taxon>ecological metagenomes</taxon>
    </lineage>
</organism>
<sequence length="406" mass="44952">MQTTIHSKFKNKPEIQEANAILRNCVHCGFCTATCPTYQLLGDELDSPRGRIYLIKNLLEGAAVTRKTQIHLDRCLTCRSCETTCPSGVRYSRLLDIGRGIIEQQVPRPVTEKIIRWSLRQVLPRPKLFAMLLKTGQAFSPLLPSALKKKIPSRRPATHWPETTNTKRTMLVLDGCAQPSASPNTNAATARVLNHLGISLVCAEQAGCCGAVNYHLSAHDAGLENMRRNIDAWWPYIEAGAEAIIMTASGCGAMVNEYAELFKNDPAYAEKAKRVSLLCKDISEVLIKEDLQKLASNNSKHKKRIAFHSPCTLQHAQKITDSVEKILQQAGYQLTNVADSHLCCGSSGTYSILQPKLSQQLLSSKLTALQEEQPEMIVTANIGCQLHLESMASIPVKHWIELLDNT</sequence>
<keyword evidence="5" id="KW-0411">Iron-sulfur</keyword>
<dbReference type="PROSITE" id="PS00198">
    <property type="entry name" value="4FE4S_FER_1"/>
    <property type="match status" value="1"/>
</dbReference>
<protein>
    <submittedName>
        <fullName evidence="7">Glycolate dehydrogenase, iron-sulfur subunit GlcF</fullName>
        <ecNumber evidence="7">1.1.99.14</ecNumber>
    </submittedName>
</protein>
<evidence type="ECO:0000256" key="2">
    <source>
        <dbReference type="ARBA" id="ARBA00022723"/>
    </source>
</evidence>
<dbReference type="GO" id="GO:0046872">
    <property type="term" value="F:metal ion binding"/>
    <property type="evidence" value="ECO:0007669"/>
    <property type="project" value="UniProtKB-KW"/>
</dbReference>
<evidence type="ECO:0000256" key="4">
    <source>
        <dbReference type="ARBA" id="ARBA00023004"/>
    </source>
</evidence>
<dbReference type="InterPro" id="IPR004017">
    <property type="entry name" value="Cys_rich_dom"/>
</dbReference>
<dbReference type="EC" id="1.1.99.14" evidence="7"/>
<evidence type="ECO:0000259" key="6">
    <source>
        <dbReference type="PROSITE" id="PS51379"/>
    </source>
</evidence>
<feature type="domain" description="4Fe-4S ferredoxin-type" evidence="6">
    <location>
        <begin position="66"/>
        <end position="95"/>
    </location>
</feature>
<dbReference type="InterPro" id="IPR012257">
    <property type="entry name" value="Glc_ox_4Fe-4S"/>
</dbReference>
<dbReference type="GO" id="GO:0051539">
    <property type="term" value="F:4 iron, 4 sulfur cluster binding"/>
    <property type="evidence" value="ECO:0007669"/>
    <property type="project" value="UniProtKB-KW"/>
</dbReference>
<keyword evidence="4" id="KW-0408">Iron</keyword>
<dbReference type="PANTHER" id="PTHR32479:SF17">
    <property type="entry name" value="GLYCOLATE OXIDASE IRON-SULFUR SUBUNIT"/>
    <property type="match status" value="1"/>
</dbReference>
<dbReference type="Gene3D" id="1.10.1060.10">
    <property type="entry name" value="Alpha-helical ferredoxin"/>
    <property type="match status" value="1"/>
</dbReference>
<evidence type="ECO:0000256" key="1">
    <source>
        <dbReference type="ARBA" id="ARBA00022485"/>
    </source>
</evidence>
<dbReference type="Pfam" id="PF13183">
    <property type="entry name" value="Fer4_8"/>
    <property type="match status" value="1"/>
</dbReference>
<dbReference type="FunFam" id="1.10.1060.10:FF:000012">
    <property type="entry name" value="Glycolate oxidase iron-sulfur subunit"/>
    <property type="match status" value="1"/>
</dbReference>
<dbReference type="InterPro" id="IPR017896">
    <property type="entry name" value="4Fe4S_Fe-S-bd"/>
</dbReference>
<dbReference type="NCBIfam" id="NF008434">
    <property type="entry name" value="PRK11274.1"/>
    <property type="match status" value="1"/>
</dbReference>
<dbReference type="InterPro" id="IPR017900">
    <property type="entry name" value="4Fe4S_Fe_S_CS"/>
</dbReference>
<reference evidence="7" key="1">
    <citation type="submission" date="2018-06" db="EMBL/GenBank/DDBJ databases">
        <authorList>
            <person name="Zhirakovskaya E."/>
        </authorList>
    </citation>
    <scope>NUCLEOTIDE SEQUENCE</scope>
</reference>
<proteinExistence type="predicted"/>
<evidence type="ECO:0000256" key="5">
    <source>
        <dbReference type="ARBA" id="ARBA00023014"/>
    </source>
</evidence>
<dbReference type="Pfam" id="PF02754">
    <property type="entry name" value="CCG"/>
    <property type="match status" value="2"/>
</dbReference>
<keyword evidence="2" id="KW-0479">Metal-binding</keyword>
<dbReference type="AlphaFoldDB" id="A0A3B1A873"/>
<keyword evidence="1" id="KW-0004">4Fe-4S</keyword>
<dbReference type="PROSITE" id="PS51379">
    <property type="entry name" value="4FE4S_FER_2"/>
    <property type="match status" value="2"/>
</dbReference>
<keyword evidence="7" id="KW-0560">Oxidoreductase</keyword>
<dbReference type="InterPro" id="IPR009051">
    <property type="entry name" value="Helical_ferredxn"/>
</dbReference>
<evidence type="ECO:0000256" key="3">
    <source>
        <dbReference type="ARBA" id="ARBA00022737"/>
    </source>
</evidence>
<dbReference type="SUPFAM" id="SSF54862">
    <property type="entry name" value="4Fe-4S ferredoxins"/>
    <property type="match status" value="1"/>
</dbReference>
<dbReference type="EMBL" id="UOFT01000038">
    <property type="protein sequence ID" value="VAW94409.1"/>
    <property type="molecule type" value="Genomic_DNA"/>
</dbReference>
<keyword evidence="3" id="KW-0677">Repeat</keyword>
<dbReference type="PANTHER" id="PTHR32479">
    <property type="entry name" value="GLYCOLATE OXIDASE IRON-SULFUR SUBUNIT"/>
    <property type="match status" value="1"/>
</dbReference>
<dbReference type="GO" id="GO:0019154">
    <property type="term" value="F:glycolate dehydrogenase activity"/>
    <property type="evidence" value="ECO:0007669"/>
    <property type="project" value="UniProtKB-EC"/>
</dbReference>
<feature type="domain" description="4Fe-4S ferredoxin-type" evidence="6">
    <location>
        <begin position="11"/>
        <end position="45"/>
    </location>
</feature>